<gene>
    <name evidence="3" type="ORF">GCK32_002050</name>
</gene>
<protein>
    <submittedName>
        <fullName evidence="3">Ig domain-containing protein</fullName>
    </submittedName>
</protein>
<feature type="signal peptide" evidence="1">
    <location>
        <begin position="1"/>
        <end position="17"/>
    </location>
</feature>
<organism evidence="3 4">
    <name type="scientific">Trichostrongylus colubriformis</name>
    <name type="common">Black scour worm</name>
    <dbReference type="NCBI Taxonomy" id="6319"/>
    <lineage>
        <taxon>Eukaryota</taxon>
        <taxon>Metazoa</taxon>
        <taxon>Ecdysozoa</taxon>
        <taxon>Nematoda</taxon>
        <taxon>Chromadorea</taxon>
        <taxon>Rhabditida</taxon>
        <taxon>Rhabditina</taxon>
        <taxon>Rhabditomorpha</taxon>
        <taxon>Strongyloidea</taxon>
        <taxon>Trichostrongylidae</taxon>
        <taxon>Trichostrongylus</taxon>
    </lineage>
</organism>
<feature type="chain" id="PRO_5042948668" evidence="1">
    <location>
        <begin position="18"/>
        <end position="184"/>
    </location>
</feature>
<sequence>MSRPLLLLFVLTGFVSCSLRIVGNLAIVAKPKGHAGTILAPVQVNVGAFWCAAEKLGERIPIEYGQFTRLRDGKIFEAKIEENKAKLHVGKVPATAAGRYMCEVRSTDGHLLKGFLSIYSPPVLRLPTGSIFHEVPESRPPKVIGAVKKAVAGDRVELLCPAIGYPEPFTRWEKDGAPIVAAVG</sequence>
<evidence type="ECO:0000313" key="4">
    <source>
        <dbReference type="Proteomes" id="UP001331761"/>
    </source>
</evidence>
<dbReference type="EMBL" id="WIXE01015750">
    <property type="protein sequence ID" value="KAK5973228.1"/>
    <property type="molecule type" value="Genomic_DNA"/>
</dbReference>
<feature type="domain" description="Ig-like" evidence="2">
    <location>
        <begin position="141"/>
        <end position="184"/>
    </location>
</feature>
<dbReference type="PROSITE" id="PS50835">
    <property type="entry name" value="IG_LIKE"/>
    <property type="match status" value="1"/>
</dbReference>
<accession>A0AAN8FMU4</accession>
<reference evidence="3 4" key="1">
    <citation type="submission" date="2019-10" db="EMBL/GenBank/DDBJ databases">
        <title>Assembly and Annotation for the nematode Trichostrongylus colubriformis.</title>
        <authorList>
            <person name="Martin J."/>
        </authorList>
    </citation>
    <scope>NUCLEOTIDE SEQUENCE [LARGE SCALE GENOMIC DNA]</scope>
    <source>
        <strain evidence="3">G859</strain>
        <tissue evidence="3">Whole worm</tissue>
    </source>
</reference>
<evidence type="ECO:0000259" key="2">
    <source>
        <dbReference type="PROSITE" id="PS50835"/>
    </source>
</evidence>
<dbReference type="Proteomes" id="UP001331761">
    <property type="component" value="Unassembled WGS sequence"/>
</dbReference>
<comment type="caution">
    <text evidence="3">The sequence shown here is derived from an EMBL/GenBank/DDBJ whole genome shotgun (WGS) entry which is preliminary data.</text>
</comment>
<dbReference type="PROSITE" id="PS51257">
    <property type="entry name" value="PROKAR_LIPOPROTEIN"/>
    <property type="match status" value="1"/>
</dbReference>
<dbReference type="SUPFAM" id="SSF48726">
    <property type="entry name" value="Immunoglobulin"/>
    <property type="match status" value="1"/>
</dbReference>
<dbReference type="AlphaFoldDB" id="A0AAN8FMU4"/>
<dbReference type="InterPro" id="IPR036179">
    <property type="entry name" value="Ig-like_dom_sf"/>
</dbReference>
<dbReference type="InterPro" id="IPR007110">
    <property type="entry name" value="Ig-like_dom"/>
</dbReference>
<evidence type="ECO:0000256" key="1">
    <source>
        <dbReference type="SAM" id="SignalP"/>
    </source>
</evidence>
<dbReference type="InterPro" id="IPR058814">
    <property type="entry name" value="ZIG1/7_N"/>
</dbReference>
<keyword evidence="1" id="KW-0732">Signal</keyword>
<name>A0AAN8FMU4_TRICO</name>
<keyword evidence="4" id="KW-1185">Reference proteome</keyword>
<proteinExistence type="predicted"/>
<evidence type="ECO:0000313" key="3">
    <source>
        <dbReference type="EMBL" id="KAK5973228.1"/>
    </source>
</evidence>
<dbReference type="Pfam" id="PF26428">
    <property type="entry name" value="Zwei_Ig_N"/>
    <property type="match status" value="1"/>
</dbReference>